<dbReference type="PANTHER" id="PTHR32322">
    <property type="entry name" value="INNER MEMBRANE TRANSPORTER"/>
    <property type="match status" value="1"/>
</dbReference>
<accession>A0A285UXL9</accession>
<name>A0A285UXL9_9HYPH</name>
<feature type="transmembrane region" description="Helical" evidence="6">
    <location>
        <begin position="250"/>
        <end position="269"/>
    </location>
</feature>
<comment type="similarity">
    <text evidence="2">Belongs to the EamA transporter family.</text>
</comment>
<feature type="transmembrane region" description="Helical" evidence="6">
    <location>
        <begin position="30"/>
        <end position="50"/>
    </location>
</feature>
<dbReference type="PANTHER" id="PTHR32322:SF2">
    <property type="entry name" value="EAMA DOMAIN-CONTAINING PROTEIN"/>
    <property type="match status" value="1"/>
</dbReference>
<evidence type="ECO:0000256" key="1">
    <source>
        <dbReference type="ARBA" id="ARBA00004141"/>
    </source>
</evidence>
<evidence type="ECO:0000313" key="8">
    <source>
        <dbReference type="Proteomes" id="UP000219167"/>
    </source>
</evidence>
<keyword evidence="5 6" id="KW-0472">Membrane</keyword>
<dbReference type="EMBL" id="OBQD01000023">
    <property type="protein sequence ID" value="SOC46582.1"/>
    <property type="molecule type" value="Genomic_DNA"/>
</dbReference>
<feature type="transmembrane region" description="Helical" evidence="6">
    <location>
        <begin position="120"/>
        <end position="139"/>
    </location>
</feature>
<feature type="transmembrane region" description="Helical" evidence="6">
    <location>
        <begin position="86"/>
        <end position="108"/>
    </location>
</feature>
<dbReference type="InterPro" id="IPR050638">
    <property type="entry name" value="AA-Vitamin_Transporters"/>
</dbReference>
<feature type="transmembrane region" description="Helical" evidence="6">
    <location>
        <begin position="222"/>
        <end position="243"/>
    </location>
</feature>
<dbReference type="GO" id="GO:0016020">
    <property type="term" value="C:membrane"/>
    <property type="evidence" value="ECO:0007669"/>
    <property type="project" value="UniProtKB-SubCell"/>
</dbReference>
<feature type="transmembrane region" description="Helical" evidence="6">
    <location>
        <begin position="187"/>
        <end position="210"/>
    </location>
</feature>
<evidence type="ECO:0000256" key="3">
    <source>
        <dbReference type="ARBA" id="ARBA00022692"/>
    </source>
</evidence>
<evidence type="ECO:0000256" key="6">
    <source>
        <dbReference type="SAM" id="Phobius"/>
    </source>
</evidence>
<dbReference type="AlphaFoldDB" id="A0A285UXL9"/>
<feature type="transmembrane region" description="Helical" evidence="6">
    <location>
        <begin position="281"/>
        <end position="299"/>
    </location>
</feature>
<evidence type="ECO:0000313" key="7">
    <source>
        <dbReference type="EMBL" id="SOC46582.1"/>
    </source>
</evidence>
<reference evidence="7 8" key="1">
    <citation type="submission" date="2017-08" db="EMBL/GenBank/DDBJ databases">
        <authorList>
            <person name="de Groot N.N."/>
        </authorList>
    </citation>
    <scope>NUCLEOTIDE SEQUENCE [LARGE SCALE GENOMIC DNA]</scope>
    <source>
        <strain evidence="7 8">JC85</strain>
    </source>
</reference>
<dbReference type="RefSeq" id="WP_097142707.1">
    <property type="nucleotide sequence ID" value="NZ_OBQD01000023.1"/>
</dbReference>
<protein>
    <submittedName>
        <fullName evidence="7">EamA-like transporter family protein</fullName>
    </submittedName>
</protein>
<gene>
    <name evidence="7" type="ORF">SAMN05892877_12340</name>
</gene>
<dbReference type="Proteomes" id="UP000219167">
    <property type="component" value="Unassembled WGS sequence"/>
</dbReference>
<feature type="transmembrane region" description="Helical" evidence="6">
    <location>
        <begin position="151"/>
        <end position="175"/>
    </location>
</feature>
<feature type="transmembrane region" description="Helical" evidence="6">
    <location>
        <begin position="62"/>
        <end position="80"/>
    </location>
</feature>
<sequence length="315" mass="32511">MLLGIVAGLTTCALWGLTFIAPRAIAPFTAWDLTIARYGIFGLACLLLMADRRFRPIGIIPSRVLLGLILGGVGYVGYFISTAFAVQLAGAAVPPVIIGTMPVFLAIIANIRDRSAPWKALALPLALVAIGVAIVNAATVGTADAAATPSIFLGVLASSAALVIWIAYGMANAAVMRSADAPDGLQWTGLQGIGAAIGSLLLLPLASFDIADTASALETARFAAWALVMGLAGSWFATWCWVIASRRLPLALAAQLIVAEAVFGLAYGFMFEGRFPSPAEAIGAAMQFVGVCSAIAVFSKPRAPSSLSQMSVAQI</sequence>
<keyword evidence="4 6" id="KW-1133">Transmembrane helix</keyword>
<dbReference type="SUPFAM" id="SSF103481">
    <property type="entry name" value="Multidrug resistance efflux transporter EmrE"/>
    <property type="match status" value="2"/>
</dbReference>
<evidence type="ECO:0000256" key="5">
    <source>
        <dbReference type="ARBA" id="ARBA00023136"/>
    </source>
</evidence>
<organism evidence="7 8">
    <name type="scientific">Rhizobium subbaraonis</name>
    <dbReference type="NCBI Taxonomy" id="908946"/>
    <lineage>
        <taxon>Bacteria</taxon>
        <taxon>Pseudomonadati</taxon>
        <taxon>Pseudomonadota</taxon>
        <taxon>Alphaproteobacteria</taxon>
        <taxon>Hyphomicrobiales</taxon>
        <taxon>Rhizobiaceae</taxon>
        <taxon>Rhizobium/Agrobacterium group</taxon>
        <taxon>Rhizobium</taxon>
    </lineage>
</organism>
<keyword evidence="8" id="KW-1185">Reference proteome</keyword>
<dbReference type="OrthoDB" id="7216522at2"/>
<keyword evidence="3 6" id="KW-0812">Transmembrane</keyword>
<evidence type="ECO:0000256" key="4">
    <source>
        <dbReference type="ARBA" id="ARBA00022989"/>
    </source>
</evidence>
<evidence type="ECO:0000256" key="2">
    <source>
        <dbReference type="ARBA" id="ARBA00007362"/>
    </source>
</evidence>
<comment type="subcellular location">
    <subcellularLocation>
        <location evidence="1">Membrane</location>
        <topology evidence="1">Multi-pass membrane protein</topology>
    </subcellularLocation>
</comment>
<proteinExistence type="inferred from homology"/>
<dbReference type="InterPro" id="IPR037185">
    <property type="entry name" value="EmrE-like"/>
</dbReference>